<dbReference type="Pfam" id="PF01022">
    <property type="entry name" value="HTH_5"/>
    <property type="match status" value="1"/>
</dbReference>
<evidence type="ECO:0000256" key="4">
    <source>
        <dbReference type="ARBA" id="ARBA00043263"/>
    </source>
</evidence>
<comment type="caution">
    <text evidence="6">The sequence shown here is derived from an EMBL/GenBank/DDBJ whole genome shotgun (WGS) entry which is preliminary data.</text>
</comment>
<keyword evidence="7" id="KW-1185">Reference proteome</keyword>
<sequence>MAFQNECTIMHQETINQVREVMPAESDLSRLADVFKVFSDKTRVSILTALSEAELCVCDIAALLDMSVSAISHQLRVLKQSGLVKSRKDGKSVFYSLDDDHVKTILMNGFEHSQEQR</sequence>
<keyword evidence="3" id="KW-0804">Transcription</keyword>
<dbReference type="SUPFAM" id="SSF46785">
    <property type="entry name" value="Winged helix' DNA-binding domain"/>
    <property type="match status" value="1"/>
</dbReference>
<dbReference type="InterPro" id="IPR036388">
    <property type="entry name" value="WH-like_DNA-bd_sf"/>
</dbReference>
<evidence type="ECO:0000256" key="1">
    <source>
        <dbReference type="ARBA" id="ARBA00023015"/>
    </source>
</evidence>
<dbReference type="PROSITE" id="PS00846">
    <property type="entry name" value="HTH_ARSR_1"/>
    <property type="match status" value="1"/>
</dbReference>
<dbReference type="CDD" id="cd00090">
    <property type="entry name" value="HTH_ARSR"/>
    <property type="match status" value="1"/>
</dbReference>
<gene>
    <name evidence="6" type="ORF">FEZ08_07965</name>
</gene>
<dbReference type="PRINTS" id="PR00778">
    <property type="entry name" value="HTHARSR"/>
</dbReference>
<dbReference type="OrthoDB" id="9794330at2"/>
<keyword evidence="1" id="KW-0805">Transcription regulation</keyword>
<dbReference type="GO" id="GO:0003677">
    <property type="term" value="F:DNA binding"/>
    <property type="evidence" value="ECO:0007669"/>
    <property type="project" value="UniProtKB-KW"/>
</dbReference>
<dbReference type="Gene3D" id="1.10.10.10">
    <property type="entry name" value="Winged helix-like DNA-binding domain superfamily/Winged helix DNA-binding domain"/>
    <property type="match status" value="1"/>
</dbReference>
<dbReference type="PROSITE" id="PS50987">
    <property type="entry name" value="HTH_ARSR_2"/>
    <property type="match status" value="1"/>
</dbReference>
<dbReference type="InParanoid" id="A0A5R8QBK4"/>
<dbReference type="PANTHER" id="PTHR43132:SF6">
    <property type="entry name" value="HTH-TYPE TRANSCRIPTIONAL REPRESSOR CZRA"/>
    <property type="match status" value="1"/>
</dbReference>
<dbReference type="InterPro" id="IPR018334">
    <property type="entry name" value="ArsR_HTH"/>
</dbReference>
<reference evidence="6 7" key="1">
    <citation type="submission" date="2019-05" db="EMBL/GenBank/DDBJ databases">
        <title>Culicoidintestinum kansasii gen. nov., sp. nov. from the gastrointestinal tract of the biting midge, Culicoides sonorensis.</title>
        <authorList>
            <person name="Neupane S."/>
            <person name="Ghosh A."/>
            <person name="Gunther S."/>
            <person name="Martin K."/>
            <person name="Zurek L."/>
        </authorList>
    </citation>
    <scope>NUCLEOTIDE SEQUENCE [LARGE SCALE GENOMIC DNA]</scope>
    <source>
        <strain evidence="6 7">CS-1</strain>
    </source>
</reference>
<evidence type="ECO:0000256" key="2">
    <source>
        <dbReference type="ARBA" id="ARBA00023125"/>
    </source>
</evidence>
<evidence type="ECO:0000259" key="5">
    <source>
        <dbReference type="PROSITE" id="PS50987"/>
    </source>
</evidence>
<feature type="domain" description="HTH arsR-type" evidence="5">
    <location>
        <begin position="23"/>
        <end position="117"/>
    </location>
</feature>
<dbReference type="SMART" id="SM00418">
    <property type="entry name" value="HTH_ARSR"/>
    <property type="match status" value="1"/>
</dbReference>
<protein>
    <submittedName>
        <fullName evidence="6">Helix-turn-helix transcriptional regulator</fullName>
    </submittedName>
</protein>
<evidence type="ECO:0000313" key="6">
    <source>
        <dbReference type="EMBL" id="TLG72971.1"/>
    </source>
</evidence>
<dbReference type="EMBL" id="VBWP01000006">
    <property type="protein sequence ID" value="TLG72971.1"/>
    <property type="molecule type" value="Genomic_DNA"/>
</dbReference>
<dbReference type="InterPro" id="IPR051011">
    <property type="entry name" value="Metal_resp_trans_reg"/>
</dbReference>
<dbReference type="NCBIfam" id="NF033788">
    <property type="entry name" value="HTH_metalloreg"/>
    <property type="match status" value="1"/>
</dbReference>
<name>A0A5R8QBK4_9FIRM</name>
<dbReference type="InterPro" id="IPR011991">
    <property type="entry name" value="ArsR-like_HTH"/>
</dbReference>
<dbReference type="GO" id="GO:0003700">
    <property type="term" value="F:DNA-binding transcription factor activity"/>
    <property type="evidence" value="ECO:0007669"/>
    <property type="project" value="InterPro"/>
</dbReference>
<dbReference type="AlphaFoldDB" id="A0A5R8QBK4"/>
<keyword evidence="2" id="KW-0238">DNA-binding</keyword>
<dbReference type="InterPro" id="IPR036390">
    <property type="entry name" value="WH_DNA-bd_sf"/>
</dbReference>
<evidence type="ECO:0000313" key="7">
    <source>
        <dbReference type="Proteomes" id="UP000306912"/>
    </source>
</evidence>
<evidence type="ECO:0000256" key="3">
    <source>
        <dbReference type="ARBA" id="ARBA00023163"/>
    </source>
</evidence>
<dbReference type="RefSeq" id="WP_138191197.1">
    <property type="nucleotide sequence ID" value="NZ_VBWP01000006.1"/>
</dbReference>
<proteinExistence type="predicted"/>
<accession>A0A5R8QBK4</accession>
<dbReference type="PANTHER" id="PTHR43132">
    <property type="entry name" value="ARSENICAL RESISTANCE OPERON REPRESSOR ARSR-RELATED"/>
    <property type="match status" value="1"/>
</dbReference>
<dbReference type="FunCoup" id="A0A5R8QBK4">
    <property type="interactions" value="181"/>
</dbReference>
<dbReference type="Proteomes" id="UP000306912">
    <property type="component" value="Unassembled WGS sequence"/>
</dbReference>
<organism evidence="6 7">
    <name type="scientific">Culicoidibacter larvae</name>
    <dbReference type="NCBI Taxonomy" id="2579976"/>
    <lineage>
        <taxon>Bacteria</taxon>
        <taxon>Bacillati</taxon>
        <taxon>Bacillota</taxon>
        <taxon>Culicoidibacteria</taxon>
        <taxon>Culicoidibacterales</taxon>
        <taxon>Culicoidibacteraceae</taxon>
        <taxon>Culicoidibacter</taxon>
    </lineage>
</organism>
<dbReference type="InterPro" id="IPR001845">
    <property type="entry name" value="HTH_ArsR_DNA-bd_dom"/>
</dbReference>
<keyword evidence="4" id="KW-0105">Cadmium resistance</keyword>
<dbReference type="GO" id="GO:0046686">
    <property type="term" value="P:response to cadmium ion"/>
    <property type="evidence" value="ECO:0007669"/>
    <property type="project" value="UniProtKB-KW"/>
</dbReference>